<dbReference type="GO" id="GO:0001181">
    <property type="term" value="F:RNA polymerase I general transcription initiation factor activity"/>
    <property type="evidence" value="ECO:0007669"/>
    <property type="project" value="InterPro"/>
</dbReference>
<evidence type="ECO:0000256" key="3">
    <source>
        <dbReference type="SAM" id="MobiDB-lite"/>
    </source>
</evidence>
<comment type="similarity">
    <text evidence="1">Belongs to the RRN3 family.</text>
</comment>
<accession>A0A2Z6R7L5</accession>
<keyword evidence="5" id="KW-1185">Reference proteome</keyword>
<dbReference type="GO" id="GO:0006361">
    <property type="term" value="P:transcription initiation at RNA polymerase I promoter"/>
    <property type="evidence" value="ECO:0007669"/>
    <property type="project" value="InterPro"/>
</dbReference>
<dbReference type="PANTHER" id="PTHR12790">
    <property type="entry name" value="TRANSCRIPTION INITIATION FACTOR IA RRN3"/>
    <property type="match status" value="1"/>
</dbReference>
<evidence type="ECO:0008006" key="6">
    <source>
        <dbReference type="Google" id="ProtNLM"/>
    </source>
</evidence>
<proteinExistence type="inferred from homology"/>
<gene>
    <name evidence="4" type="ORF">RclHR1_15320002</name>
</gene>
<evidence type="ECO:0000256" key="1">
    <source>
        <dbReference type="ARBA" id="ARBA00010098"/>
    </source>
</evidence>
<feature type="compositionally biased region" description="Basic and acidic residues" evidence="3">
    <location>
        <begin position="33"/>
        <end position="43"/>
    </location>
</feature>
<name>A0A2Z6R7L5_9GLOM</name>
<dbReference type="SUPFAM" id="SSF48371">
    <property type="entry name" value="ARM repeat"/>
    <property type="match status" value="1"/>
</dbReference>
<dbReference type="GO" id="GO:0005634">
    <property type="term" value="C:nucleus"/>
    <property type="evidence" value="ECO:0007669"/>
    <property type="project" value="TreeGrafter"/>
</dbReference>
<sequence length="582" mass="68326">MPASKSTKIKSVRYNAIVSRPNPAEKNGSSEKPQAKNEDESNIRKQELIMMTRVIEDAIKQKKEGNKSPFYELIRQINDISNVNPNPKKLRLWCLAFSRTMHKFDATCSDLVYTLLNFNWTNHDNNLVVAYVMMLVNLVAVYPSCTEAMLEMLVQNFLYKDDEVPKMEKIHGKVHYAIKTLLPSIPQEEKELFHVLYREFPHKRESLGAYIVYVKNLLQLIEYTPSLQHKILTLIFERMIELDTEVQGQIDEIEDMEENLDKFNIDLHTSQDGSTDFYKSKPEEPDFEVFDDANVDNPDSDIEDSAPIVIAVDIANGIQKLDCIIKLVLDYLDYSHKNGTREQRTRLTETIFIIFKESIMYTIKSRYIQFIPFWYFSLDKLYASRFIKLLLDKLIDDEGKEITREAAAQYIASYIARAKYLVDDDVMQCMRALIQWAKNYVSAHKNLIHVRDESKHEKFYRIVQTVMYVFCFRWRDFRDTTSGNDIWSDEIKELKDIVESVFCPLKFCVENTVKMFTFISKSIGFMTCKEYKGTKIKNDSVLSMEEYFPFDPFRLKTCQTYLEGLYQVWEEIPEGSDEKEQL</sequence>
<dbReference type="Proteomes" id="UP000247702">
    <property type="component" value="Unassembled WGS sequence"/>
</dbReference>
<evidence type="ECO:0000313" key="5">
    <source>
        <dbReference type="Proteomes" id="UP000247702"/>
    </source>
</evidence>
<dbReference type="InterPro" id="IPR016024">
    <property type="entry name" value="ARM-type_fold"/>
</dbReference>
<keyword evidence="2" id="KW-0175">Coiled coil</keyword>
<dbReference type="GO" id="GO:0001042">
    <property type="term" value="F:RNA polymerase I core binding"/>
    <property type="evidence" value="ECO:0007669"/>
    <property type="project" value="TreeGrafter"/>
</dbReference>
<dbReference type="STRING" id="94130.A0A2Z6R7L5"/>
<dbReference type="Pfam" id="PF05327">
    <property type="entry name" value="RRN3"/>
    <property type="match status" value="1"/>
</dbReference>
<organism evidence="4 5">
    <name type="scientific">Rhizophagus clarus</name>
    <dbReference type="NCBI Taxonomy" id="94130"/>
    <lineage>
        <taxon>Eukaryota</taxon>
        <taxon>Fungi</taxon>
        <taxon>Fungi incertae sedis</taxon>
        <taxon>Mucoromycota</taxon>
        <taxon>Glomeromycotina</taxon>
        <taxon>Glomeromycetes</taxon>
        <taxon>Glomerales</taxon>
        <taxon>Glomeraceae</taxon>
        <taxon>Rhizophagus</taxon>
    </lineage>
</organism>
<dbReference type="EMBL" id="BEXD01000594">
    <property type="protein sequence ID" value="GBB88738.1"/>
    <property type="molecule type" value="Genomic_DNA"/>
</dbReference>
<dbReference type="InterPro" id="IPR007991">
    <property type="entry name" value="RNA_pol_I_trans_ini_fac_RRN3"/>
</dbReference>
<reference evidence="4 5" key="1">
    <citation type="submission" date="2017-11" db="EMBL/GenBank/DDBJ databases">
        <title>The genome of Rhizophagus clarus HR1 reveals common genetic basis of auxotrophy among arbuscular mycorrhizal fungi.</title>
        <authorList>
            <person name="Kobayashi Y."/>
        </authorList>
    </citation>
    <scope>NUCLEOTIDE SEQUENCE [LARGE SCALE GENOMIC DNA]</scope>
    <source>
        <strain evidence="4 5">HR1</strain>
    </source>
</reference>
<evidence type="ECO:0000256" key="2">
    <source>
        <dbReference type="SAM" id="Coils"/>
    </source>
</evidence>
<dbReference type="PANTHER" id="PTHR12790:SF0">
    <property type="entry name" value="RNA POLYMERASE I-SPECIFIC TRANSCRIPTION INITIATION FACTOR RRN3-RELATED"/>
    <property type="match status" value="1"/>
</dbReference>
<dbReference type="AlphaFoldDB" id="A0A2Z6R7L5"/>
<feature type="region of interest" description="Disordered" evidence="3">
    <location>
        <begin position="1"/>
        <end position="43"/>
    </location>
</feature>
<comment type="caution">
    <text evidence="4">The sequence shown here is derived from an EMBL/GenBank/DDBJ whole genome shotgun (WGS) entry which is preliminary data.</text>
</comment>
<feature type="coiled-coil region" evidence="2">
    <location>
        <begin position="239"/>
        <end position="266"/>
    </location>
</feature>
<evidence type="ECO:0000313" key="4">
    <source>
        <dbReference type="EMBL" id="GBB88738.1"/>
    </source>
</evidence>
<protein>
    <recommendedName>
        <fullName evidence="6">RNA polymerase I-specific transcription initiation factor RRN3</fullName>
    </recommendedName>
</protein>